<gene>
    <name evidence="7" type="primary">ppk2</name>
    <name evidence="7" type="ORF">LZ016_01645</name>
</gene>
<dbReference type="InterPro" id="IPR016898">
    <property type="entry name" value="Polyphosphate_phosphotransfera"/>
</dbReference>
<dbReference type="Proteomes" id="UP001203058">
    <property type="component" value="Unassembled WGS sequence"/>
</dbReference>
<comment type="caution">
    <text evidence="7">The sequence shown here is derived from an EMBL/GenBank/DDBJ whole genome shotgun (WGS) entry which is preliminary data.</text>
</comment>
<protein>
    <recommendedName>
        <fullName evidence="4">ADP/GDP-polyphosphate phosphotransferase</fullName>
        <ecNumber evidence="4">2.7.4.-</ecNumber>
    </recommendedName>
    <alternativeName>
        <fullName evidence="4">Polyphosphate kinase PPK2</fullName>
    </alternativeName>
</protein>
<evidence type="ECO:0000256" key="3">
    <source>
        <dbReference type="ARBA" id="ARBA00022777"/>
    </source>
</evidence>
<keyword evidence="3 4" id="KW-0418">Kinase</keyword>
<dbReference type="PIRSF" id="PIRSF028756">
    <property type="entry name" value="PPK2_prd"/>
    <property type="match status" value="1"/>
</dbReference>
<evidence type="ECO:0000256" key="1">
    <source>
        <dbReference type="ARBA" id="ARBA00009924"/>
    </source>
</evidence>
<evidence type="ECO:0000259" key="6">
    <source>
        <dbReference type="Pfam" id="PF03976"/>
    </source>
</evidence>
<feature type="domain" description="Polyphosphate kinase-2-related" evidence="6">
    <location>
        <begin position="42"/>
        <end position="269"/>
    </location>
</feature>
<evidence type="ECO:0000313" key="8">
    <source>
        <dbReference type="Proteomes" id="UP001203058"/>
    </source>
</evidence>
<evidence type="ECO:0000256" key="2">
    <source>
        <dbReference type="ARBA" id="ARBA00022679"/>
    </source>
</evidence>
<keyword evidence="2 4" id="KW-0808">Transferase</keyword>
<dbReference type="Pfam" id="PF03976">
    <property type="entry name" value="PPK2"/>
    <property type="match status" value="1"/>
</dbReference>
<name>A0ABS9VIN7_9SPHN</name>
<dbReference type="EC" id="2.7.4.-" evidence="4"/>
<dbReference type="InterPro" id="IPR022488">
    <property type="entry name" value="PPK2-related"/>
</dbReference>
<dbReference type="InterPro" id="IPR027417">
    <property type="entry name" value="P-loop_NTPase"/>
</dbReference>
<accession>A0ABS9VIN7</accession>
<evidence type="ECO:0000256" key="4">
    <source>
        <dbReference type="RuleBase" id="RU369062"/>
    </source>
</evidence>
<evidence type="ECO:0000256" key="5">
    <source>
        <dbReference type="SAM" id="MobiDB-lite"/>
    </source>
</evidence>
<dbReference type="GO" id="GO:0008976">
    <property type="term" value="F:polyphosphate kinase activity"/>
    <property type="evidence" value="ECO:0007669"/>
    <property type="project" value="UniProtKB-EC"/>
</dbReference>
<dbReference type="Gene3D" id="3.40.50.300">
    <property type="entry name" value="P-loop containing nucleotide triphosphate hydrolases"/>
    <property type="match status" value="1"/>
</dbReference>
<dbReference type="PANTHER" id="PTHR34383:SF1">
    <property type="entry name" value="ADP-POLYPHOSPHATE PHOSPHOTRANSFERASE"/>
    <property type="match status" value="1"/>
</dbReference>
<proteinExistence type="inferred from homology"/>
<reference evidence="7 8" key="1">
    <citation type="submission" date="2022-03" db="EMBL/GenBank/DDBJ databases">
        <authorList>
            <person name="Jo J.-H."/>
            <person name="Im W.-T."/>
        </authorList>
    </citation>
    <scope>NUCLEOTIDE SEQUENCE [LARGE SCALE GENOMIC DNA]</scope>
    <source>
        <strain evidence="7 8">SM33</strain>
    </source>
</reference>
<organism evidence="7 8">
    <name type="scientific">Sphingomonas telluris</name>
    <dbReference type="NCBI Taxonomy" id="2907998"/>
    <lineage>
        <taxon>Bacteria</taxon>
        <taxon>Pseudomonadati</taxon>
        <taxon>Pseudomonadota</taxon>
        <taxon>Alphaproteobacteria</taxon>
        <taxon>Sphingomonadales</taxon>
        <taxon>Sphingomonadaceae</taxon>
        <taxon>Sphingomonas</taxon>
    </lineage>
</organism>
<evidence type="ECO:0000313" key="7">
    <source>
        <dbReference type="EMBL" id="MCH8614810.1"/>
    </source>
</evidence>
<dbReference type="RefSeq" id="WP_241445407.1">
    <property type="nucleotide sequence ID" value="NZ_JAKZHW010000001.1"/>
</dbReference>
<feature type="region of interest" description="Disordered" evidence="5">
    <location>
        <begin position="1"/>
        <end position="44"/>
    </location>
</feature>
<keyword evidence="8" id="KW-1185">Reference proteome</keyword>
<dbReference type="EMBL" id="JAKZHW010000001">
    <property type="protein sequence ID" value="MCH8614810.1"/>
    <property type="molecule type" value="Genomic_DNA"/>
</dbReference>
<dbReference type="NCBIfam" id="TIGR03707">
    <property type="entry name" value="PPK2_P_aer"/>
    <property type="match status" value="1"/>
</dbReference>
<comment type="subunit">
    <text evidence="4">Homotetramer.</text>
</comment>
<sequence length="299" mass="34962">MLKRAISSGAEAPMNVEKQVFEKASKKKSKNGNGKGNGQNEKLSRKDYEAEMEKLQVELCHLQDWVRHTGARIVIAFEGRDTAGKGGLIRRLTERVSPRTFRVVALSAPTERERSKLFLQRYIEHFPAAGEIVIFDRSWYNRAGVERVMGYASEEDVEGFLANVPKFEQWLVEQGIMLIKLWLEVGPDEQERRFRARIEDPLRQWKLSPMDIKSYSRWYDYSRARDAMFEASSHKAAPWHVLHSDDKKRARLNGIRHILSLIPYEKVKRHKPDLPKRSKKDRYDDKLDLKKVRLVPQVY</sequence>
<comment type="function">
    <text evidence="4">Uses inorganic polyphosphate (polyP) as a donor to convert GDP to GTP or ADP to ATP.</text>
</comment>
<comment type="similarity">
    <text evidence="1 4">Belongs to the polyphosphate kinase 2 (PPK2) family. Class I subfamily.</text>
</comment>
<dbReference type="InterPro" id="IPR022486">
    <property type="entry name" value="PPK2_PA0141"/>
</dbReference>
<dbReference type="PANTHER" id="PTHR34383">
    <property type="entry name" value="POLYPHOSPHATE:AMP PHOSPHOTRANSFERASE-RELATED"/>
    <property type="match status" value="1"/>
</dbReference>
<dbReference type="SUPFAM" id="SSF52540">
    <property type="entry name" value="P-loop containing nucleoside triphosphate hydrolases"/>
    <property type="match status" value="1"/>
</dbReference>